<comment type="caution">
    <text evidence="11">The sequence shown here is derived from an EMBL/GenBank/DDBJ whole genome shotgun (WGS) entry which is preliminary data.</text>
</comment>
<evidence type="ECO:0000313" key="11">
    <source>
        <dbReference type="EMBL" id="KAK4006017.1"/>
    </source>
</evidence>
<evidence type="ECO:0000256" key="3">
    <source>
        <dbReference type="ARBA" id="ARBA00022737"/>
    </source>
</evidence>
<evidence type="ECO:0000256" key="7">
    <source>
        <dbReference type="PROSITE-ProRule" id="PRU00277"/>
    </source>
</evidence>
<evidence type="ECO:0000256" key="4">
    <source>
        <dbReference type="ARBA" id="ARBA00022803"/>
    </source>
</evidence>
<keyword evidence="4 8" id="KW-0802">TPR repeat</keyword>
<sequence>MTANEQNSMEVDQPEVQDSPKAEPYTPGPDAVDLTPQKDGGVLKEIKQAGTGDETPPLGSTVYVHYTGTLTNGTKFDSSRDRGEKFKFTLGKGNVIKAWDLGVATMKRGELSVLYCKSSYAYGENGSPPKIPPNATLVFEVELFDWKLEDLTKTNDGGILRQTLKVGTGYSSPNEEALVEISLVGRHAGKVFDQREVSFNLGEGLEHNIPEGVEQALLKFKKQERSLIKLTPAYGFGSTGNEQLGVPPNADLEYEVELKGFEKAKESWSMDADEKLEQAKLCKEKGTNHFKTGKYALANKQYSKIVNLLEFEKTLKEEKATEREQLMLAAYLNQAMCCLKLNDFTATRDHCQKALELDPKNEKGLFRLGQSMLGLHEPEEAKKHFEAILQFDSNNKAAANQVVICNAKIREQREKDKKLYSSIFNKMAENDRQVSEREGGKWLYGWWDEKAKGVQLDVDLSQVEREKQEAVEMLKAQRKKDNAEFFKRYGGRKPNIVQVNGKPFNANKDDEDEGEQAQTKPDANMESSEPSNNAQGVTEQGDGNAGTDAVGQ</sequence>
<dbReference type="InterPro" id="IPR046357">
    <property type="entry name" value="PPIase_dom_sf"/>
</dbReference>
<reference evidence="11 12" key="1">
    <citation type="journal article" date="2023" name="Nucleic Acids Res.">
        <title>The hologenome of Daphnia magna reveals possible DNA methylation and microbiome-mediated evolution of the host genome.</title>
        <authorList>
            <person name="Chaturvedi A."/>
            <person name="Li X."/>
            <person name="Dhandapani V."/>
            <person name="Marshall H."/>
            <person name="Kissane S."/>
            <person name="Cuenca-Cambronero M."/>
            <person name="Asole G."/>
            <person name="Calvet F."/>
            <person name="Ruiz-Romero M."/>
            <person name="Marangio P."/>
            <person name="Guigo R."/>
            <person name="Rago D."/>
            <person name="Mirbahai L."/>
            <person name="Eastwood N."/>
            <person name="Colbourne J.K."/>
            <person name="Zhou J."/>
            <person name="Mallon E."/>
            <person name="Orsini L."/>
        </authorList>
    </citation>
    <scope>NUCLEOTIDE SEQUENCE [LARGE SCALE GENOMIC DNA]</scope>
    <source>
        <strain evidence="11">LRV0_1</strain>
    </source>
</reference>
<dbReference type="SUPFAM" id="SSF48452">
    <property type="entry name" value="TPR-like"/>
    <property type="match status" value="1"/>
</dbReference>
<dbReference type="EC" id="5.2.1.8" evidence="2 7"/>
<dbReference type="PANTHER" id="PTHR46512">
    <property type="entry name" value="PEPTIDYLPROLYL ISOMERASE"/>
    <property type="match status" value="1"/>
</dbReference>
<organism evidence="11 12">
    <name type="scientific">Daphnia magna</name>
    <dbReference type="NCBI Taxonomy" id="35525"/>
    <lineage>
        <taxon>Eukaryota</taxon>
        <taxon>Metazoa</taxon>
        <taxon>Ecdysozoa</taxon>
        <taxon>Arthropoda</taxon>
        <taxon>Crustacea</taxon>
        <taxon>Branchiopoda</taxon>
        <taxon>Diplostraca</taxon>
        <taxon>Cladocera</taxon>
        <taxon>Anomopoda</taxon>
        <taxon>Daphniidae</taxon>
        <taxon>Daphnia</taxon>
    </lineage>
</organism>
<evidence type="ECO:0000256" key="9">
    <source>
        <dbReference type="SAM" id="MobiDB-lite"/>
    </source>
</evidence>
<protein>
    <recommendedName>
        <fullName evidence="2 7">peptidylprolyl isomerase</fullName>
        <ecNumber evidence="2 7">5.2.1.8</ecNumber>
    </recommendedName>
</protein>
<evidence type="ECO:0000256" key="2">
    <source>
        <dbReference type="ARBA" id="ARBA00013194"/>
    </source>
</evidence>
<dbReference type="Gene3D" id="3.10.50.40">
    <property type="match status" value="2"/>
</dbReference>
<evidence type="ECO:0000256" key="1">
    <source>
        <dbReference type="ARBA" id="ARBA00000971"/>
    </source>
</evidence>
<keyword evidence="6 7" id="KW-0413">Isomerase</keyword>
<keyword evidence="5 7" id="KW-0697">Rotamase</keyword>
<dbReference type="Pfam" id="PF00515">
    <property type="entry name" value="TPR_1"/>
    <property type="match status" value="1"/>
</dbReference>
<comment type="catalytic activity">
    <reaction evidence="1 7">
        <text>[protein]-peptidylproline (omega=180) = [protein]-peptidylproline (omega=0)</text>
        <dbReference type="Rhea" id="RHEA:16237"/>
        <dbReference type="Rhea" id="RHEA-COMP:10747"/>
        <dbReference type="Rhea" id="RHEA-COMP:10748"/>
        <dbReference type="ChEBI" id="CHEBI:83833"/>
        <dbReference type="ChEBI" id="CHEBI:83834"/>
        <dbReference type="EC" id="5.2.1.8"/>
    </reaction>
</comment>
<dbReference type="Gene3D" id="1.25.40.10">
    <property type="entry name" value="Tetratricopeptide repeat domain"/>
    <property type="match status" value="1"/>
</dbReference>
<feature type="region of interest" description="Disordered" evidence="9">
    <location>
        <begin position="490"/>
        <end position="552"/>
    </location>
</feature>
<accession>A0ABQ9YZD6</accession>
<feature type="compositionally biased region" description="Polar residues" evidence="9">
    <location>
        <begin position="1"/>
        <end position="10"/>
    </location>
</feature>
<evidence type="ECO:0000256" key="6">
    <source>
        <dbReference type="ARBA" id="ARBA00023235"/>
    </source>
</evidence>
<evidence type="ECO:0000313" key="12">
    <source>
        <dbReference type="Proteomes" id="UP001234178"/>
    </source>
</evidence>
<evidence type="ECO:0000259" key="10">
    <source>
        <dbReference type="PROSITE" id="PS50059"/>
    </source>
</evidence>
<dbReference type="EMBL" id="JAOYFB010000002">
    <property type="protein sequence ID" value="KAK4006017.1"/>
    <property type="molecule type" value="Genomic_DNA"/>
</dbReference>
<dbReference type="SUPFAM" id="SSF54534">
    <property type="entry name" value="FKBP-like"/>
    <property type="match status" value="2"/>
</dbReference>
<dbReference type="InterPro" id="IPR001179">
    <property type="entry name" value="PPIase_FKBP_dom"/>
</dbReference>
<gene>
    <name evidence="11" type="ORF">OUZ56_011146</name>
</gene>
<dbReference type="PROSITE" id="PS50005">
    <property type="entry name" value="TPR"/>
    <property type="match status" value="1"/>
</dbReference>
<feature type="repeat" description="TPR" evidence="8">
    <location>
        <begin position="328"/>
        <end position="361"/>
    </location>
</feature>
<name>A0ABQ9YZD6_9CRUS</name>
<keyword evidence="12" id="KW-1185">Reference proteome</keyword>
<feature type="region of interest" description="Disordered" evidence="9">
    <location>
        <begin position="1"/>
        <end position="39"/>
    </location>
</feature>
<evidence type="ECO:0000256" key="8">
    <source>
        <dbReference type="PROSITE-ProRule" id="PRU00339"/>
    </source>
</evidence>
<feature type="compositionally biased region" description="Polar residues" evidence="9">
    <location>
        <begin position="516"/>
        <end position="538"/>
    </location>
</feature>
<keyword evidence="3" id="KW-0677">Repeat</keyword>
<feature type="domain" description="PPIase FKBP-type" evidence="10">
    <location>
        <begin position="59"/>
        <end position="147"/>
    </location>
</feature>
<dbReference type="PROSITE" id="PS50059">
    <property type="entry name" value="FKBP_PPIASE"/>
    <property type="match status" value="2"/>
</dbReference>
<dbReference type="InterPro" id="IPR050754">
    <property type="entry name" value="FKBP4/5/8-like"/>
</dbReference>
<proteinExistence type="predicted"/>
<feature type="domain" description="PPIase FKBP-type" evidence="10">
    <location>
        <begin position="176"/>
        <end position="262"/>
    </location>
</feature>
<dbReference type="InterPro" id="IPR011990">
    <property type="entry name" value="TPR-like_helical_dom_sf"/>
</dbReference>
<dbReference type="InterPro" id="IPR019734">
    <property type="entry name" value="TPR_rpt"/>
</dbReference>
<dbReference type="PANTHER" id="PTHR46512:SF9">
    <property type="entry name" value="PEPTIDYLPROLYL ISOMERASE"/>
    <property type="match status" value="1"/>
</dbReference>
<dbReference type="SMART" id="SM00028">
    <property type="entry name" value="TPR"/>
    <property type="match status" value="3"/>
</dbReference>
<dbReference type="Proteomes" id="UP001234178">
    <property type="component" value="Unassembled WGS sequence"/>
</dbReference>
<evidence type="ECO:0000256" key="5">
    <source>
        <dbReference type="ARBA" id="ARBA00023110"/>
    </source>
</evidence>
<dbReference type="Pfam" id="PF00254">
    <property type="entry name" value="FKBP_C"/>
    <property type="match status" value="2"/>
</dbReference>